<proteinExistence type="predicted"/>
<dbReference type="EMBL" id="JANPWB010000010">
    <property type="protein sequence ID" value="KAJ1143901.1"/>
    <property type="molecule type" value="Genomic_DNA"/>
</dbReference>
<keyword evidence="3" id="KW-1185">Reference proteome</keyword>
<reference evidence="2" key="1">
    <citation type="journal article" date="2022" name="bioRxiv">
        <title>Sequencing and chromosome-scale assembly of the giantPleurodeles waltlgenome.</title>
        <authorList>
            <person name="Brown T."/>
            <person name="Elewa A."/>
            <person name="Iarovenko S."/>
            <person name="Subramanian E."/>
            <person name="Araus A.J."/>
            <person name="Petzold A."/>
            <person name="Susuki M."/>
            <person name="Suzuki K.-i.T."/>
            <person name="Hayashi T."/>
            <person name="Toyoda A."/>
            <person name="Oliveira C."/>
            <person name="Osipova E."/>
            <person name="Leigh N.D."/>
            <person name="Simon A."/>
            <person name="Yun M.H."/>
        </authorList>
    </citation>
    <scope>NUCLEOTIDE SEQUENCE</scope>
    <source>
        <strain evidence="2">20211129_DDA</strain>
        <tissue evidence="2">Liver</tissue>
    </source>
</reference>
<feature type="compositionally biased region" description="Basic and acidic residues" evidence="1">
    <location>
        <begin position="16"/>
        <end position="55"/>
    </location>
</feature>
<evidence type="ECO:0000256" key="1">
    <source>
        <dbReference type="SAM" id="MobiDB-lite"/>
    </source>
</evidence>
<dbReference type="AlphaFoldDB" id="A0AAV7QTS0"/>
<feature type="region of interest" description="Disordered" evidence="1">
    <location>
        <begin position="1"/>
        <end position="91"/>
    </location>
</feature>
<comment type="caution">
    <text evidence="2">The sequence shown here is derived from an EMBL/GenBank/DDBJ whole genome shotgun (WGS) entry which is preliminary data.</text>
</comment>
<feature type="compositionally biased region" description="Polar residues" evidence="1">
    <location>
        <begin position="64"/>
        <end position="75"/>
    </location>
</feature>
<name>A0AAV7QTS0_PLEWA</name>
<dbReference type="Proteomes" id="UP001066276">
    <property type="component" value="Chromosome 6"/>
</dbReference>
<protein>
    <submittedName>
        <fullName evidence="2">Uncharacterized protein</fullName>
    </submittedName>
</protein>
<sequence>MLLRDQPEGGQNMEVKGQEKIERGEVKEQRENEGEKEQRESKDLKKQEQQRRGVLDTDCETLLASKQMQHNPTEQTGHEDADWREEEDKTWTEEWWCPSPLDYTQTPLQL</sequence>
<evidence type="ECO:0000313" key="2">
    <source>
        <dbReference type="EMBL" id="KAJ1143901.1"/>
    </source>
</evidence>
<evidence type="ECO:0000313" key="3">
    <source>
        <dbReference type="Proteomes" id="UP001066276"/>
    </source>
</evidence>
<feature type="compositionally biased region" description="Basic and acidic residues" evidence="1">
    <location>
        <begin position="76"/>
        <end position="91"/>
    </location>
</feature>
<organism evidence="2 3">
    <name type="scientific">Pleurodeles waltl</name>
    <name type="common">Iberian ribbed newt</name>
    <dbReference type="NCBI Taxonomy" id="8319"/>
    <lineage>
        <taxon>Eukaryota</taxon>
        <taxon>Metazoa</taxon>
        <taxon>Chordata</taxon>
        <taxon>Craniata</taxon>
        <taxon>Vertebrata</taxon>
        <taxon>Euteleostomi</taxon>
        <taxon>Amphibia</taxon>
        <taxon>Batrachia</taxon>
        <taxon>Caudata</taxon>
        <taxon>Salamandroidea</taxon>
        <taxon>Salamandridae</taxon>
        <taxon>Pleurodelinae</taxon>
        <taxon>Pleurodeles</taxon>
    </lineage>
</organism>
<accession>A0AAV7QTS0</accession>
<gene>
    <name evidence="2" type="ORF">NDU88_010203</name>
</gene>